<comment type="caution">
    <text evidence="2">The sequence shown here is derived from an EMBL/GenBank/DDBJ whole genome shotgun (WGS) entry which is preliminary data.</text>
</comment>
<organism evidence="2 3">
    <name type="scientific">Araneus ventricosus</name>
    <name type="common">Orbweaver spider</name>
    <name type="synonym">Epeira ventricosa</name>
    <dbReference type="NCBI Taxonomy" id="182803"/>
    <lineage>
        <taxon>Eukaryota</taxon>
        <taxon>Metazoa</taxon>
        <taxon>Ecdysozoa</taxon>
        <taxon>Arthropoda</taxon>
        <taxon>Chelicerata</taxon>
        <taxon>Arachnida</taxon>
        <taxon>Araneae</taxon>
        <taxon>Araneomorphae</taxon>
        <taxon>Entelegynae</taxon>
        <taxon>Araneoidea</taxon>
        <taxon>Araneidae</taxon>
        <taxon>Araneus</taxon>
    </lineage>
</organism>
<gene>
    <name evidence="2" type="ORF">AVEN_221040_1</name>
</gene>
<accession>A0A4Y2WJW7</accession>
<evidence type="ECO:0000313" key="3">
    <source>
        <dbReference type="Proteomes" id="UP000499080"/>
    </source>
</evidence>
<feature type="region of interest" description="Disordered" evidence="1">
    <location>
        <begin position="78"/>
        <end position="212"/>
    </location>
</feature>
<evidence type="ECO:0000313" key="2">
    <source>
        <dbReference type="EMBL" id="GBO37803.1"/>
    </source>
</evidence>
<evidence type="ECO:0000256" key="1">
    <source>
        <dbReference type="SAM" id="MobiDB-lite"/>
    </source>
</evidence>
<feature type="compositionally biased region" description="Polar residues" evidence="1">
    <location>
        <begin position="106"/>
        <end position="126"/>
    </location>
</feature>
<proteinExistence type="predicted"/>
<protein>
    <submittedName>
        <fullName evidence="2">Uncharacterized protein</fullName>
    </submittedName>
</protein>
<name>A0A4Y2WJW7_ARAVE</name>
<sequence length="212" mass="24217">MGNLISRISELTEIIVAVIVIVFRRINVRRVQENNNDMENQQNINEENVAVISESYEDSENVKLQLDQLSECQKPTEYLHDSGENDIENIDSEDKTSEVMDESSEEYNASSLTCTITKPTEDLNNSGEDDKEFPQNLIPETEDMEINFEEELQSENVEPQSYGKRRFKEEISDTSEAATEEVDNDIGITQQQSGGEEDDKSVPPPDKKRKFQ</sequence>
<dbReference type="AlphaFoldDB" id="A0A4Y2WJW7"/>
<dbReference type="Proteomes" id="UP000499080">
    <property type="component" value="Unassembled WGS sequence"/>
</dbReference>
<keyword evidence="3" id="KW-1185">Reference proteome</keyword>
<dbReference type="EMBL" id="BGPR01062352">
    <property type="protein sequence ID" value="GBO37803.1"/>
    <property type="molecule type" value="Genomic_DNA"/>
</dbReference>
<reference evidence="2 3" key="1">
    <citation type="journal article" date="2019" name="Sci. Rep.">
        <title>Orb-weaving spider Araneus ventricosus genome elucidates the spidroin gene catalogue.</title>
        <authorList>
            <person name="Kono N."/>
            <person name="Nakamura H."/>
            <person name="Ohtoshi R."/>
            <person name="Moran D.A.P."/>
            <person name="Shinohara A."/>
            <person name="Yoshida Y."/>
            <person name="Fujiwara M."/>
            <person name="Mori M."/>
            <person name="Tomita M."/>
            <person name="Arakawa K."/>
        </authorList>
    </citation>
    <scope>NUCLEOTIDE SEQUENCE [LARGE SCALE GENOMIC DNA]</scope>
</reference>
<feature type="compositionally biased region" description="Acidic residues" evidence="1">
    <location>
        <begin position="140"/>
        <end position="153"/>
    </location>
</feature>